<keyword evidence="5 11" id="KW-0547">Nucleotide-binding</keyword>
<keyword evidence="10 11" id="KW-0472">Membrane</keyword>
<keyword evidence="6 11" id="KW-0067">ATP-binding</keyword>
<comment type="subcellular location">
    <subcellularLocation>
        <location evidence="11">Cell membrane</location>
        <topology evidence="11">Single-pass membrane protein</topology>
    </subcellularLocation>
</comment>
<sequence>MKEKLENLSVAIRLVLVGLVIFSIMYPVSLGLLGKIWDDSAGGSLIYYENEVVGSKLIGQDFDDPRYFHGRPSSIDYDAMKSGSKNLSPQNPELSNRVRVDLEGLSKYLENGKVPAVLITESGSALDPHITTQSAIFQIPKISQNTGIPEENLKSLIEEYAEEPFLGIYGLERVNVLRLNIELKKLMGGQ</sequence>
<keyword evidence="4 11" id="KW-0812">Transmembrane</keyword>
<dbReference type="PANTHER" id="PTHR30042">
    <property type="entry name" value="POTASSIUM-TRANSPORTING ATPASE C CHAIN"/>
    <property type="match status" value="1"/>
</dbReference>
<evidence type="ECO:0000256" key="7">
    <source>
        <dbReference type="ARBA" id="ARBA00022958"/>
    </source>
</evidence>
<dbReference type="InterPro" id="IPR003820">
    <property type="entry name" value="KdpC"/>
</dbReference>
<evidence type="ECO:0000256" key="11">
    <source>
        <dbReference type="HAMAP-Rule" id="MF_00276"/>
    </source>
</evidence>
<comment type="caution">
    <text evidence="12">The sequence shown here is derived from an EMBL/GenBank/DDBJ whole genome shotgun (WGS) entry which is preliminary data.</text>
</comment>
<evidence type="ECO:0000256" key="1">
    <source>
        <dbReference type="ARBA" id="ARBA00022448"/>
    </source>
</evidence>
<evidence type="ECO:0000256" key="9">
    <source>
        <dbReference type="ARBA" id="ARBA00023065"/>
    </source>
</evidence>
<accession>A0ABR5TNM8</accession>
<keyword evidence="3 11" id="KW-0633">Potassium transport</keyword>
<comment type="similarity">
    <text evidence="11">Belongs to the KdpC family.</text>
</comment>
<protein>
    <recommendedName>
        <fullName evidence="11">Potassium-transporting ATPase KdpC subunit</fullName>
    </recommendedName>
    <alternativeName>
        <fullName evidence="11">ATP phosphohydrolase [potassium-transporting] C chain</fullName>
    </alternativeName>
    <alternativeName>
        <fullName evidence="11">Potassium-binding and translocating subunit C</fullName>
    </alternativeName>
    <alternativeName>
        <fullName evidence="11">Potassium-translocating ATPase C chain</fullName>
    </alternativeName>
</protein>
<keyword evidence="9 11" id="KW-0406">Ion transport</keyword>
<dbReference type="HAMAP" id="MF_00276">
    <property type="entry name" value="KdpC"/>
    <property type="match status" value="1"/>
</dbReference>
<name>A0ABR5TNM8_9EURY</name>
<gene>
    <name evidence="11" type="primary">kdpC</name>
    <name evidence="12" type="ORF">AKJ55_00300</name>
</gene>
<evidence type="ECO:0000256" key="2">
    <source>
        <dbReference type="ARBA" id="ARBA00022475"/>
    </source>
</evidence>
<keyword evidence="2 11" id="KW-1003">Cell membrane</keyword>
<evidence type="ECO:0000256" key="3">
    <source>
        <dbReference type="ARBA" id="ARBA00022538"/>
    </source>
</evidence>
<evidence type="ECO:0000256" key="10">
    <source>
        <dbReference type="ARBA" id="ARBA00023136"/>
    </source>
</evidence>
<evidence type="ECO:0000313" key="12">
    <source>
        <dbReference type="EMBL" id="KXB08874.1"/>
    </source>
</evidence>
<keyword evidence="1 11" id="KW-0813">Transport</keyword>
<evidence type="ECO:0000313" key="13">
    <source>
        <dbReference type="Proteomes" id="UP000070633"/>
    </source>
</evidence>
<keyword evidence="8 11" id="KW-1133">Transmembrane helix</keyword>
<dbReference type="PIRSF" id="PIRSF001296">
    <property type="entry name" value="K_ATPase_KdpC"/>
    <property type="match status" value="1"/>
</dbReference>
<dbReference type="EMBL" id="LHYI01000004">
    <property type="protein sequence ID" value="KXB08874.1"/>
    <property type="molecule type" value="Genomic_DNA"/>
</dbReference>
<proteinExistence type="inferred from homology"/>
<reference evidence="12 13" key="1">
    <citation type="journal article" date="2016" name="Sci. Rep.">
        <title>Metabolic traits of an uncultured archaeal lineage -MSBL1- from brine pools of the Red Sea.</title>
        <authorList>
            <person name="Mwirichia R."/>
            <person name="Alam I."/>
            <person name="Rashid M."/>
            <person name="Vinu M."/>
            <person name="Ba-Alawi W."/>
            <person name="Anthony Kamau A."/>
            <person name="Kamanda Ngugi D."/>
            <person name="Goker M."/>
            <person name="Klenk H.P."/>
            <person name="Bajic V."/>
            <person name="Stingl U."/>
        </authorList>
    </citation>
    <scope>NUCLEOTIDE SEQUENCE [LARGE SCALE GENOMIC DNA]</scope>
    <source>
        <strain evidence="12">SCGC-AAA382M17</strain>
    </source>
</reference>
<comment type="subunit">
    <text evidence="11">The system is composed of three essential subunits: KdpA, KdpB and KdpC.</text>
</comment>
<evidence type="ECO:0000256" key="6">
    <source>
        <dbReference type="ARBA" id="ARBA00022840"/>
    </source>
</evidence>
<comment type="function">
    <text evidence="11">Part of the high-affinity ATP-driven potassium transport (or Kdp) system, which catalyzes the hydrolysis of ATP coupled with the electrogenic transport of potassium into the cytoplasm. This subunit acts as a catalytic chaperone that increases the ATP-binding affinity of the ATP-hydrolyzing subunit KdpB by the formation of a transient KdpB/KdpC/ATP ternary complex.</text>
</comment>
<dbReference type="Pfam" id="PF02669">
    <property type="entry name" value="KdpC"/>
    <property type="match status" value="1"/>
</dbReference>
<evidence type="ECO:0000256" key="8">
    <source>
        <dbReference type="ARBA" id="ARBA00022989"/>
    </source>
</evidence>
<evidence type="ECO:0000256" key="5">
    <source>
        <dbReference type="ARBA" id="ARBA00022741"/>
    </source>
</evidence>
<organism evidence="12 13">
    <name type="scientific">candidate division MSBL1 archaeon SCGC-AAA382M17</name>
    <dbReference type="NCBI Taxonomy" id="1698284"/>
    <lineage>
        <taxon>Archaea</taxon>
        <taxon>Methanobacteriati</taxon>
        <taxon>Methanobacteriota</taxon>
        <taxon>candidate division MSBL1</taxon>
    </lineage>
</organism>
<evidence type="ECO:0000256" key="4">
    <source>
        <dbReference type="ARBA" id="ARBA00022692"/>
    </source>
</evidence>
<keyword evidence="13" id="KW-1185">Reference proteome</keyword>
<feature type="transmembrane region" description="Helical" evidence="11">
    <location>
        <begin position="12"/>
        <end position="33"/>
    </location>
</feature>
<dbReference type="Proteomes" id="UP000070633">
    <property type="component" value="Unassembled WGS sequence"/>
</dbReference>
<keyword evidence="7 11" id="KW-0630">Potassium</keyword>
<dbReference type="PANTHER" id="PTHR30042:SF2">
    <property type="entry name" value="POTASSIUM-TRANSPORTING ATPASE KDPC SUBUNIT"/>
    <property type="match status" value="1"/>
</dbReference>